<organism evidence="1 2">
    <name type="scientific">Adlercreutzia equolifaciens subsp. celatus</name>
    <dbReference type="NCBI Taxonomy" id="394340"/>
    <lineage>
        <taxon>Bacteria</taxon>
        <taxon>Bacillati</taxon>
        <taxon>Actinomycetota</taxon>
        <taxon>Coriobacteriia</taxon>
        <taxon>Eggerthellales</taxon>
        <taxon>Eggerthellaceae</taxon>
        <taxon>Adlercreutzia</taxon>
    </lineage>
</organism>
<reference evidence="1 2" key="1">
    <citation type="journal article" date="2018" name="Elife">
        <title>Discovery and characterization of a prevalent human gut bacterial enzyme sufficient for the inactivation of a family of plant toxins.</title>
        <authorList>
            <person name="Koppel N."/>
            <person name="Bisanz J.E."/>
            <person name="Pandelia M.E."/>
            <person name="Turnbaugh P.J."/>
            <person name="Balskus E.P."/>
        </authorList>
    </citation>
    <scope>NUCLEOTIDE SEQUENCE [LARGE SCALE GENOMIC DNA]</scope>
    <source>
        <strain evidence="1 2">OB21 GAM 11</strain>
    </source>
</reference>
<dbReference type="EMBL" id="PPUT01000005">
    <property type="protein sequence ID" value="RDC45989.1"/>
    <property type="molecule type" value="Genomic_DNA"/>
</dbReference>
<comment type="caution">
    <text evidence="1">The sequence shown here is derived from an EMBL/GenBank/DDBJ whole genome shotgun (WGS) entry which is preliminary data.</text>
</comment>
<proteinExistence type="predicted"/>
<dbReference type="Proteomes" id="UP000253805">
    <property type="component" value="Unassembled WGS sequence"/>
</dbReference>
<dbReference type="AlphaFoldDB" id="A0A369P497"/>
<accession>A0A369P497</accession>
<gene>
    <name evidence="1" type="ORF">C1850_03035</name>
</gene>
<sequence>MPPRPPYGMIRPDTERIAIMAAMNGRRNATWPHLWPEVVGIVKGGDSLHGKELTALHDYLVASGRFDLTASDVQVVQFSRDWAASVLGGHDQRASRAIRQLQEIGLLELAAKGEKGHASVYAVMPLPPEEPDPPP</sequence>
<protein>
    <submittedName>
        <fullName evidence="1">Uncharacterized protein</fullName>
    </submittedName>
</protein>
<evidence type="ECO:0000313" key="2">
    <source>
        <dbReference type="Proteomes" id="UP000253805"/>
    </source>
</evidence>
<name>A0A369P497_9ACTN</name>
<evidence type="ECO:0000313" key="1">
    <source>
        <dbReference type="EMBL" id="RDC45989.1"/>
    </source>
</evidence>